<gene>
    <name evidence="2" type="primary">B1131G08.13</name>
</gene>
<accession>Q5JLS5</accession>
<feature type="compositionally biased region" description="Gly residues" evidence="1">
    <location>
        <begin position="55"/>
        <end position="75"/>
    </location>
</feature>
<dbReference type="EMBL" id="AP003409">
    <property type="protein sequence ID" value="BAD87585.1"/>
    <property type="molecule type" value="Genomic_DNA"/>
</dbReference>
<name>Q5JLS5_ORYSJ</name>
<protein>
    <submittedName>
        <fullName evidence="2">Uncharacterized protein</fullName>
    </submittedName>
</protein>
<evidence type="ECO:0000313" key="2">
    <source>
        <dbReference type="EMBL" id="BAD87585.1"/>
    </source>
</evidence>
<evidence type="ECO:0000256" key="1">
    <source>
        <dbReference type="SAM" id="MobiDB-lite"/>
    </source>
</evidence>
<sequence>MVVGDVMQWLCKELPRSFSGQRGRRFADVLIERERVGAAARRAALGGAEAAGGAAASGGGRPAWRGGGSGRPTSL</sequence>
<proteinExistence type="predicted"/>
<dbReference type="Proteomes" id="UP000817658">
    <property type="component" value="Chromosome 1"/>
</dbReference>
<reference evidence="2" key="1">
    <citation type="journal article" date="2002" name="Nature">
        <title>The genome sequence and structure of rice chromosome 1.</title>
        <authorList>
            <person name="Sasaki T."/>
            <person name="Matsumoto T."/>
            <person name="Yamamoto K."/>
            <person name="Sakata K."/>
            <person name="Baba T."/>
            <person name="Katayose Y."/>
            <person name="Wu J."/>
            <person name="Niimura Y."/>
            <person name="Cheng Z."/>
            <person name="Nagamura Y."/>
            <person name="Antonio B.A."/>
            <person name="Kanamori H."/>
            <person name="Hosokawa S."/>
            <person name="Masukawa M."/>
            <person name="Arikawa K."/>
            <person name="Chiden Y."/>
            <person name="Hayashi M."/>
            <person name="Okamoto M."/>
            <person name="Ando T."/>
            <person name="Aoki H."/>
            <person name="Arita K."/>
            <person name="Hamada M."/>
            <person name="Harada C."/>
            <person name="Hijishita S."/>
            <person name="Honda M."/>
            <person name="Ichikawa Y."/>
            <person name="Idonuma A."/>
            <person name="Iijima M."/>
            <person name="Ikeda M."/>
            <person name="Ikeno M."/>
            <person name="Itoh S."/>
            <person name="Itoh T."/>
            <person name="Itoh Y."/>
            <person name="Itoh Y."/>
            <person name="Iwabuchi A."/>
            <person name="Kamiya K."/>
            <person name="Karasawa W."/>
            <person name="Katagiri S."/>
            <person name="Kikuta A."/>
            <person name="Kobayashi N."/>
            <person name="Kono I."/>
            <person name="Machita K."/>
            <person name="Maehara T."/>
            <person name="Mizuno H."/>
            <person name="Mizubayashi T."/>
            <person name="Mukai Y."/>
            <person name="Nagasaki H."/>
            <person name="Nakashima M."/>
            <person name="Nakama Y."/>
            <person name="Nakamichi Y."/>
            <person name="Nakamura M."/>
            <person name="Namiki N."/>
            <person name="Negishi M."/>
            <person name="Ohta I."/>
            <person name="Ono N."/>
            <person name="Saji S."/>
            <person name="Sakai K."/>
            <person name="Shibata M."/>
            <person name="Shimokawa T."/>
            <person name="Shomura A."/>
            <person name="Song J."/>
            <person name="Takazaki Y."/>
            <person name="Terasawa K."/>
            <person name="Tsuji K."/>
            <person name="Waki K."/>
            <person name="Yamagata H."/>
            <person name="Yamane H."/>
            <person name="Yoshiki S."/>
            <person name="Yoshihara R."/>
            <person name="Yukawa K."/>
            <person name="Zhong H."/>
            <person name="Iwama H."/>
            <person name="Endo T."/>
            <person name="Ito H."/>
            <person name="Hahn J.H."/>
            <person name="Kim H.I."/>
            <person name="Eun M.Y."/>
            <person name="Yano M."/>
            <person name="Jiang J."/>
            <person name="Gojobori T."/>
        </authorList>
    </citation>
    <scope>NUCLEOTIDE SEQUENCE [LARGE SCALE GENOMIC DNA]</scope>
</reference>
<organism evidence="2">
    <name type="scientific">Oryza sativa subsp. japonica</name>
    <name type="common">Rice</name>
    <dbReference type="NCBI Taxonomy" id="39947"/>
    <lineage>
        <taxon>Eukaryota</taxon>
        <taxon>Viridiplantae</taxon>
        <taxon>Streptophyta</taxon>
        <taxon>Embryophyta</taxon>
        <taxon>Tracheophyta</taxon>
        <taxon>Spermatophyta</taxon>
        <taxon>Magnoliopsida</taxon>
        <taxon>Liliopsida</taxon>
        <taxon>Poales</taxon>
        <taxon>Poaceae</taxon>
        <taxon>BOP clade</taxon>
        <taxon>Oryzoideae</taxon>
        <taxon>Oryzeae</taxon>
        <taxon>Oryzinae</taxon>
        <taxon>Oryza</taxon>
        <taxon>Oryza sativa</taxon>
    </lineage>
</organism>
<feature type="region of interest" description="Disordered" evidence="1">
    <location>
        <begin position="51"/>
        <end position="75"/>
    </location>
</feature>
<dbReference type="AlphaFoldDB" id="Q5JLS5"/>